<protein>
    <submittedName>
        <fullName evidence="2">Phosphatidylinositol transfer protein</fullName>
    </submittedName>
</protein>
<proteinExistence type="predicted"/>
<organism evidence="1 2">
    <name type="scientific">Panagrolaimus sp. PS1159</name>
    <dbReference type="NCBI Taxonomy" id="55785"/>
    <lineage>
        <taxon>Eukaryota</taxon>
        <taxon>Metazoa</taxon>
        <taxon>Ecdysozoa</taxon>
        <taxon>Nematoda</taxon>
        <taxon>Chromadorea</taxon>
        <taxon>Rhabditida</taxon>
        <taxon>Tylenchina</taxon>
        <taxon>Panagrolaimomorpha</taxon>
        <taxon>Panagrolaimoidea</taxon>
        <taxon>Panagrolaimidae</taxon>
        <taxon>Panagrolaimus</taxon>
    </lineage>
</organism>
<evidence type="ECO:0000313" key="1">
    <source>
        <dbReference type="Proteomes" id="UP000887580"/>
    </source>
</evidence>
<evidence type="ECO:0000313" key="2">
    <source>
        <dbReference type="WBParaSite" id="PS1159_v2.g10623.t1"/>
    </source>
</evidence>
<reference evidence="2" key="1">
    <citation type="submission" date="2022-11" db="UniProtKB">
        <authorList>
            <consortium name="WormBaseParasite"/>
        </authorList>
    </citation>
    <scope>IDENTIFICATION</scope>
</reference>
<sequence length="286" mass="33370">MQIKEFRLVLPYDLEEYQRGQLYGVAEMSKNETGGGEGVEVVRQESFTSTTLKPGRTYAGVYTQKIYRLKSKVPYFFRKMFPDSAFVLYEESWNAYPYTKTVVTNPDYMKKNFSVCVESFHAADRGEQTNALDLTKDQLKKREVVFLDIADDKHLKKSDHTENNNVGEFISQRTGRGPLTKGWARKQRPIMTTYKVVTVYFKWFGLQNRVESAIMNSYPRLFVKFHREMFCWIDRWYDLSLEEVRAFEEETKEKLKNQLEEGSIKGMTAAAEEGGSERKKSESDSD</sequence>
<dbReference type="Proteomes" id="UP000887580">
    <property type="component" value="Unplaced"/>
</dbReference>
<name>A0AC35ETZ4_9BILA</name>
<accession>A0AC35ETZ4</accession>
<dbReference type="WBParaSite" id="PS1159_v2.g10623.t1">
    <property type="protein sequence ID" value="PS1159_v2.g10623.t1"/>
    <property type="gene ID" value="PS1159_v2.g10623"/>
</dbReference>